<sequence length="120" mass="13744">MRKINQLALIDAQSNNQDRVLKETQRSTSCKKTHRRWLPQAHSTTDAAIQILRFGSSKKIAARTLEHTEKFKSPEQIRKLIWAILSSLYTTGTHRSVEGKTKKSHLVSSIRMMITGDGWK</sequence>
<gene>
    <name evidence="1" type="ORF">CAEBREN_00659</name>
</gene>
<dbReference type="AlphaFoldDB" id="G0MQN8"/>
<evidence type="ECO:0000313" key="2">
    <source>
        <dbReference type="Proteomes" id="UP000008068"/>
    </source>
</evidence>
<proteinExistence type="predicted"/>
<evidence type="ECO:0000313" key="1">
    <source>
        <dbReference type="EMBL" id="EGT41514.1"/>
    </source>
</evidence>
<protein>
    <submittedName>
        <fullName evidence="1">Uncharacterized protein</fullName>
    </submittedName>
</protein>
<dbReference type="InParanoid" id="G0MQN8"/>
<name>G0MQN8_CAEBE</name>
<reference evidence="2" key="1">
    <citation type="submission" date="2011-07" db="EMBL/GenBank/DDBJ databases">
        <authorList>
            <consortium name="Caenorhabditis brenneri Sequencing and Analysis Consortium"/>
            <person name="Wilson R.K."/>
        </authorList>
    </citation>
    <scope>NUCLEOTIDE SEQUENCE [LARGE SCALE GENOMIC DNA]</scope>
    <source>
        <strain evidence="2">PB2801</strain>
    </source>
</reference>
<dbReference type="HOGENOM" id="CLU_2051706_0_0_1"/>
<organism evidence="2">
    <name type="scientific">Caenorhabditis brenneri</name>
    <name type="common">Nematode worm</name>
    <dbReference type="NCBI Taxonomy" id="135651"/>
    <lineage>
        <taxon>Eukaryota</taxon>
        <taxon>Metazoa</taxon>
        <taxon>Ecdysozoa</taxon>
        <taxon>Nematoda</taxon>
        <taxon>Chromadorea</taxon>
        <taxon>Rhabditida</taxon>
        <taxon>Rhabditina</taxon>
        <taxon>Rhabditomorpha</taxon>
        <taxon>Rhabditoidea</taxon>
        <taxon>Rhabditidae</taxon>
        <taxon>Peloderinae</taxon>
        <taxon>Caenorhabditis</taxon>
    </lineage>
</organism>
<keyword evidence="2" id="KW-1185">Reference proteome</keyword>
<dbReference type="Proteomes" id="UP000008068">
    <property type="component" value="Unassembled WGS sequence"/>
</dbReference>
<accession>G0MQN8</accession>
<dbReference type="EMBL" id="GL379807">
    <property type="protein sequence ID" value="EGT41514.1"/>
    <property type="molecule type" value="Genomic_DNA"/>
</dbReference>